<name>A0ABX8MYN3_9PSED</name>
<dbReference type="EMBL" id="CP077074">
    <property type="protein sequence ID" value="QXH43838.1"/>
    <property type="molecule type" value="Genomic_DNA"/>
</dbReference>
<sequence>MTAPIEQASENIGATNPLSLYLARLAPSSQSTLRYVLQDAADRLGYEDMNLEDIPWHQLQPEHVTALVATLRRDGYAPNTSSLYVNALRGVMNEAWRASLISQDHLLKMRSVKPIAGTRLGRGRNLRRSLIQDLMGVCAADPRPQGVRDAAIIAVLYGSGMRKSESVNLDLAQVDFDQRSLEVLAKGNKQLIKYAPAWAFHKLQAWLDLRRECLPEGQADDPFLFNRIRRGGHITRERISKHAIYYIARQRGAEVGVRIMPHDFRRSFITRVIEEHDLSIAQKLAHHTNIQTTASYDLRDDNERRRAIDRFDL</sequence>
<evidence type="ECO:0000313" key="8">
    <source>
        <dbReference type="EMBL" id="QXH43838.1"/>
    </source>
</evidence>
<dbReference type="PROSITE" id="PS51898">
    <property type="entry name" value="TYR_RECOMBINASE"/>
    <property type="match status" value="1"/>
</dbReference>
<feature type="domain" description="Core-binding (CB)" evidence="7">
    <location>
        <begin position="12"/>
        <end position="96"/>
    </location>
</feature>
<dbReference type="Proteomes" id="UP000693952">
    <property type="component" value="Chromosome"/>
</dbReference>
<organism evidence="8 9">
    <name type="scientific">Pseudomonas sessilinigenes</name>
    <dbReference type="NCBI Taxonomy" id="658629"/>
    <lineage>
        <taxon>Bacteria</taxon>
        <taxon>Pseudomonadati</taxon>
        <taxon>Pseudomonadota</taxon>
        <taxon>Gammaproteobacteria</taxon>
        <taxon>Pseudomonadales</taxon>
        <taxon>Pseudomonadaceae</taxon>
        <taxon>Pseudomonas</taxon>
    </lineage>
</organism>
<evidence type="ECO:0000256" key="3">
    <source>
        <dbReference type="ARBA" id="ARBA00023125"/>
    </source>
</evidence>
<dbReference type="Gene3D" id="1.10.150.130">
    <property type="match status" value="1"/>
</dbReference>
<accession>A0ABX8MYN3</accession>
<proteinExistence type="inferred from homology"/>
<protein>
    <submittedName>
        <fullName evidence="8">Tyrosine-type recombinase/integrase</fullName>
    </submittedName>
</protein>
<keyword evidence="3 5" id="KW-0238">DNA-binding</keyword>
<evidence type="ECO:0000256" key="1">
    <source>
        <dbReference type="ARBA" id="ARBA00008857"/>
    </source>
</evidence>
<dbReference type="InterPro" id="IPR044068">
    <property type="entry name" value="CB"/>
</dbReference>
<dbReference type="PROSITE" id="PS51900">
    <property type="entry name" value="CB"/>
    <property type="match status" value="1"/>
</dbReference>
<evidence type="ECO:0000256" key="5">
    <source>
        <dbReference type="PROSITE-ProRule" id="PRU01248"/>
    </source>
</evidence>
<dbReference type="InterPro" id="IPR011010">
    <property type="entry name" value="DNA_brk_join_enz"/>
</dbReference>
<comment type="similarity">
    <text evidence="1">Belongs to the 'phage' integrase family.</text>
</comment>
<keyword evidence="4" id="KW-0233">DNA recombination</keyword>
<feature type="domain" description="Tyr recombinase" evidence="6">
    <location>
        <begin position="121"/>
        <end position="310"/>
    </location>
</feature>
<dbReference type="InterPro" id="IPR010998">
    <property type="entry name" value="Integrase_recombinase_N"/>
</dbReference>
<keyword evidence="2" id="KW-0229">DNA integration</keyword>
<keyword evidence="9" id="KW-1185">Reference proteome</keyword>
<evidence type="ECO:0000256" key="2">
    <source>
        <dbReference type="ARBA" id="ARBA00022908"/>
    </source>
</evidence>
<dbReference type="RefSeq" id="WP_068587294.1">
    <property type="nucleotide sequence ID" value="NZ_CP027706.1"/>
</dbReference>
<dbReference type="Gene3D" id="1.10.443.10">
    <property type="entry name" value="Intergrase catalytic core"/>
    <property type="match status" value="1"/>
</dbReference>
<dbReference type="InterPro" id="IPR050090">
    <property type="entry name" value="Tyrosine_recombinase_XerCD"/>
</dbReference>
<gene>
    <name evidence="8" type="ORF">KSS89_24270</name>
</gene>
<dbReference type="PANTHER" id="PTHR30349:SF41">
    <property type="entry name" value="INTEGRASE_RECOMBINASE PROTEIN MJ0367-RELATED"/>
    <property type="match status" value="1"/>
</dbReference>
<evidence type="ECO:0000259" key="6">
    <source>
        <dbReference type="PROSITE" id="PS51898"/>
    </source>
</evidence>
<reference evidence="8" key="1">
    <citation type="submission" date="2021-06" db="EMBL/GenBank/DDBJ databases">
        <title>Updating the genus Pseudomonas: Description of 43 new species and partition of the Pseudomonas putida group.</title>
        <authorList>
            <person name="Girard L."/>
            <person name="Lood C."/>
            <person name="Vandamme P."/>
            <person name="Rokni-Zadeh H."/>
            <person name="van Noort V."/>
            <person name="Hofte M."/>
            <person name="Lavigne R."/>
            <person name="De Mot R."/>
        </authorList>
    </citation>
    <scope>NUCLEOTIDE SEQUENCE</scope>
    <source>
        <strain evidence="8">CMR12a</strain>
    </source>
</reference>
<evidence type="ECO:0000256" key="4">
    <source>
        <dbReference type="ARBA" id="ARBA00023172"/>
    </source>
</evidence>
<dbReference type="Pfam" id="PF00589">
    <property type="entry name" value="Phage_integrase"/>
    <property type="match status" value="1"/>
</dbReference>
<dbReference type="PANTHER" id="PTHR30349">
    <property type="entry name" value="PHAGE INTEGRASE-RELATED"/>
    <property type="match status" value="1"/>
</dbReference>
<evidence type="ECO:0000313" key="9">
    <source>
        <dbReference type="Proteomes" id="UP000693952"/>
    </source>
</evidence>
<dbReference type="SUPFAM" id="SSF56349">
    <property type="entry name" value="DNA breaking-rejoining enzymes"/>
    <property type="match status" value="1"/>
</dbReference>
<dbReference type="InterPro" id="IPR002104">
    <property type="entry name" value="Integrase_catalytic"/>
</dbReference>
<evidence type="ECO:0000259" key="7">
    <source>
        <dbReference type="PROSITE" id="PS51900"/>
    </source>
</evidence>
<dbReference type="InterPro" id="IPR013762">
    <property type="entry name" value="Integrase-like_cat_sf"/>
</dbReference>